<comment type="caution">
    <text evidence="3">The sequence shown here is derived from an EMBL/GenBank/DDBJ whole genome shotgun (WGS) entry which is preliminary data.</text>
</comment>
<sequence length="546" mass="60847">MVRFIRDVGSGIMVVSVDNAENRPETGKTASQQQQSVPVETELKLHCDPETLVQLRNSPVILQFSRNKGNFRRLEATYYDTADYQLLCAGLTLRVRRSGRRYVQTIKRLSDKDRLSRDEWEASVAALQPDLGALPTAEIDEIFSKITVNQLVPIFITKVRRHTIAVDLTDGQIEVAFDEGLIEAGALQEPISEIELELKQGKAATLYQLGLALMDVSSLRVATQSKSARGYALALGSQPAACKAGKSNLRGGETVDEGIATLLSACHNQILANLCPAAIGREPEAVHQLRVALRRLRAALYLLRREFDAPSLQALDTQAQRFAHGLDSARNWDVFIGSTLPAIEKAGLVDIEFSGLHANSMPFHDQAYLQVREAISDRQTNRFLLSLGLAIEQRSWRSDIESKDLATLADPIETLAARVLAGLERKARKRGRHFRHMQPEARHKLRILLKKFRYAMEFFQPLYGNQAATQKYLKSLSRLQDALGVANDIQTTRGLLSDVRETTEDSNVQRAIGAVIGWQGHVAISGAGGLNRCWRKFLHTKSFWPH</sequence>
<dbReference type="CDD" id="cd07756">
    <property type="entry name" value="CYTH-like_Pase_CHAD"/>
    <property type="match status" value="1"/>
</dbReference>
<dbReference type="InterPro" id="IPR033469">
    <property type="entry name" value="CYTH-like_dom_sf"/>
</dbReference>
<feature type="domain" description="CHAD" evidence="2">
    <location>
        <begin position="252"/>
        <end position="539"/>
    </location>
</feature>
<dbReference type="PROSITE" id="PS51708">
    <property type="entry name" value="CHAD"/>
    <property type="match status" value="1"/>
</dbReference>
<dbReference type="Pfam" id="PF05235">
    <property type="entry name" value="CHAD"/>
    <property type="match status" value="1"/>
</dbReference>
<evidence type="ECO:0000259" key="2">
    <source>
        <dbReference type="PROSITE" id="PS51708"/>
    </source>
</evidence>
<dbReference type="SMART" id="SM01118">
    <property type="entry name" value="CYTH"/>
    <property type="match status" value="1"/>
</dbReference>
<dbReference type="OrthoDB" id="9777271at2"/>
<dbReference type="Gene3D" id="2.40.320.10">
    <property type="entry name" value="Hypothetical Protein Pfu-838710-001"/>
    <property type="match status" value="1"/>
</dbReference>
<dbReference type="AlphaFoldDB" id="A0A2P7BA12"/>
<dbReference type="Gene3D" id="1.40.20.10">
    <property type="entry name" value="CHAD domain"/>
    <property type="match status" value="1"/>
</dbReference>
<organism evidence="3 4">
    <name type="scientific">Phyllobacterium sophorae</name>
    <dbReference type="NCBI Taxonomy" id="1520277"/>
    <lineage>
        <taxon>Bacteria</taxon>
        <taxon>Pseudomonadati</taxon>
        <taxon>Pseudomonadota</taxon>
        <taxon>Alphaproteobacteria</taxon>
        <taxon>Hyphomicrobiales</taxon>
        <taxon>Phyllobacteriaceae</taxon>
        <taxon>Phyllobacterium</taxon>
    </lineage>
</organism>
<dbReference type="PROSITE" id="PS51707">
    <property type="entry name" value="CYTH"/>
    <property type="match status" value="1"/>
</dbReference>
<dbReference type="SUPFAM" id="SSF55154">
    <property type="entry name" value="CYTH-like phosphatases"/>
    <property type="match status" value="1"/>
</dbReference>
<dbReference type="GO" id="GO:0050355">
    <property type="term" value="F:inorganic triphosphate phosphatase activity"/>
    <property type="evidence" value="ECO:0007669"/>
    <property type="project" value="InterPro"/>
</dbReference>
<keyword evidence="4" id="KW-1185">Reference proteome</keyword>
<dbReference type="GO" id="GO:0046872">
    <property type="term" value="F:metal ion binding"/>
    <property type="evidence" value="ECO:0007669"/>
    <property type="project" value="TreeGrafter"/>
</dbReference>
<dbReference type="PANTHER" id="PTHR39569">
    <property type="entry name" value="INORGANIC TRIPHOSPHATASE"/>
    <property type="match status" value="1"/>
</dbReference>
<dbReference type="InterPro" id="IPR023577">
    <property type="entry name" value="CYTH_domain"/>
</dbReference>
<dbReference type="InterPro" id="IPR007899">
    <property type="entry name" value="CHAD_dom"/>
</dbReference>
<feature type="domain" description="CYTH" evidence="1">
    <location>
        <begin position="38"/>
        <end position="237"/>
    </location>
</feature>
<name>A0A2P7BA12_9HYPH</name>
<dbReference type="Pfam" id="PF01928">
    <property type="entry name" value="CYTH"/>
    <property type="match status" value="1"/>
</dbReference>
<evidence type="ECO:0000313" key="3">
    <source>
        <dbReference type="EMBL" id="PSH63272.1"/>
    </source>
</evidence>
<dbReference type="PANTHER" id="PTHR39569:SF1">
    <property type="entry name" value="INORGANIC TRIPHOSPHATASE"/>
    <property type="match status" value="1"/>
</dbReference>
<evidence type="ECO:0000313" key="4">
    <source>
        <dbReference type="Proteomes" id="UP000241764"/>
    </source>
</evidence>
<gene>
    <name evidence="3" type="ORF">CU103_17155</name>
</gene>
<protein>
    <submittedName>
        <fullName evidence="3">Inorganic triphosphatase</fullName>
    </submittedName>
</protein>
<dbReference type="EMBL" id="PGGM01000007">
    <property type="protein sequence ID" value="PSH63272.1"/>
    <property type="molecule type" value="Genomic_DNA"/>
</dbReference>
<dbReference type="Proteomes" id="UP000241764">
    <property type="component" value="Unassembled WGS sequence"/>
</dbReference>
<accession>A0A2P7BA12</accession>
<dbReference type="InterPro" id="IPR038186">
    <property type="entry name" value="CHAD_dom_sf"/>
</dbReference>
<reference evidence="4" key="1">
    <citation type="submission" date="2017-11" db="EMBL/GenBank/DDBJ databases">
        <authorList>
            <person name="Kuznetsova I."/>
            <person name="Sazanova A."/>
            <person name="Chirak E."/>
            <person name="Safronova V."/>
            <person name="Willems A."/>
        </authorList>
    </citation>
    <scope>NUCLEOTIDE SEQUENCE [LARGE SCALE GENOMIC DNA]</scope>
    <source>
        <strain evidence="4">CCBAU 03422</strain>
    </source>
</reference>
<evidence type="ECO:0000259" key="1">
    <source>
        <dbReference type="PROSITE" id="PS51707"/>
    </source>
</evidence>
<dbReference type="SMART" id="SM00880">
    <property type="entry name" value="CHAD"/>
    <property type="match status" value="1"/>
</dbReference>
<proteinExistence type="predicted"/>
<dbReference type="InterPro" id="IPR039013">
    <property type="entry name" value="YgiF"/>
</dbReference>